<dbReference type="GO" id="GO:0055085">
    <property type="term" value="P:transmembrane transport"/>
    <property type="evidence" value="ECO:0007669"/>
    <property type="project" value="InterPro"/>
</dbReference>
<evidence type="ECO:0000256" key="1">
    <source>
        <dbReference type="SAM" id="Phobius"/>
    </source>
</evidence>
<feature type="transmembrane region" description="Helical" evidence="1">
    <location>
        <begin position="47"/>
        <end position="66"/>
    </location>
</feature>
<gene>
    <name evidence="2" type="ORF">CA260_04250</name>
</gene>
<proteinExistence type="predicted"/>
<comment type="caution">
    <text evidence="2">The sequence shown here is derived from an EMBL/GenBank/DDBJ whole genome shotgun (WGS) entry which is preliminary data.</text>
</comment>
<keyword evidence="1" id="KW-0472">Membrane</keyword>
<dbReference type="Proteomes" id="UP000248926">
    <property type="component" value="Unassembled WGS sequence"/>
</dbReference>
<dbReference type="RefSeq" id="WP_111981173.1">
    <property type="nucleotide sequence ID" value="NZ_NFZS01000001.1"/>
</dbReference>
<evidence type="ECO:0000313" key="2">
    <source>
        <dbReference type="EMBL" id="RAO77114.1"/>
    </source>
</evidence>
<keyword evidence="1" id="KW-1133">Transmembrane helix</keyword>
<protein>
    <recommendedName>
        <fullName evidence="4">Low affinity iron permease family protein</fullName>
    </recommendedName>
</protein>
<dbReference type="InterPro" id="IPR007251">
    <property type="entry name" value="Iron_permease_Fet4"/>
</dbReference>
<reference evidence="2 3" key="1">
    <citation type="journal article" date="2018" name="Genet. Mol. Biol.">
        <title>The genome sequence of Dyella jiangningensis FCAV SCS01 from a lignocellulose-decomposing microbial consortium metagenome reveals potential for biotechnological applications.</title>
        <authorList>
            <person name="Desiderato J.G."/>
            <person name="Alvarenga D.O."/>
            <person name="Constancio M.T.L."/>
            <person name="Alves L.M.C."/>
            <person name="Varani A.M."/>
        </authorList>
    </citation>
    <scope>NUCLEOTIDE SEQUENCE [LARGE SCALE GENOMIC DNA]</scope>
    <source>
        <strain evidence="2 3">FCAV SCS01</strain>
    </source>
</reference>
<dbReference type="EMBL" id="NFZS01000001">
    <property type="protein sequence ID" value="RAO77114.1"/>
    <property type="molecule type" value="Genomic_DNA"/>
</dbReference>
<feature type="transmembrane region" description="Helical" evidence="1">
    <location>
        <begin position="21"/>
        <end position="41"/>
    </location>
</feature>
<organism evidence="2 3">
    <name type="scientific">Dyella jiangningensis</name>
    <dbReference type="NCBI Taxonomy" id="1379159"/>
    <lineage>
        <taxon>Bacteria</taxon>
        <taxon>Pseudomonadati</taxon>
        <taxon>Pseudomonadota</taxon>
        <taxon>Gammaproteobacteria</taxon>
        <taxon>Lysobacterales</taxon>
        <taxon>Rhodanobacteraceae</taxon>
        <taxon>Dyella</taxon>
    </lineage>
</organism>
<evidence type="ECO:0008006" key="4">
    <source>
        <dbReference type="Google" id="ProtNLM"/>
    </source>
</evidence>
<name>A0A328PA55_9GAMM</name>
<dbReference type="OrthoDB" id="119761at2"/>
<accession>A0A328PA55</accession>
<dbReference type="Pfam" id="PF04120">
    <property type="entry name" value="Iron_permease"/>
    <property type="match status" value="1"/>
</dbReference>
<evidence type="ECO:0000313" key="3">
    <source>
        <dbReference type="Proteomes" id="UP000248926"/>
    </source>
</evidence>
<keyword evidence="3" id="KW-1185">Reference proteome</keyword>
<sequence length="139" mass="15349">MSASKVFQGFAEAVARWSGRPAAFGLAVLVVAAWAVTGPIFHFGDTWQLVINTGTTIVTFLMVFLIQNTQNRDSVALQIKLDELIRSSAAHNALLNLEELDDVALDRIRRHYCRLAHDAAVTAVDDIERELKKIEDEGA</sequence>
<keyword evidence="1" id="KW-0812">Transmembrane</keyword>
<dbReference type="AlphaFoldDB" id="A0A328PA55"/>